<accession>A0A7S3RFW3</accession>
<feature type="compositionally biased region" description="Basic and acidic residues" evidence="1">
    <location>
        <begin position="82"/>
        <end position="97"/>
    </location>
</feature>
<gene>
    <name evidence="2" type="ORF">EHUX00137_LOCUS1523</name>
</gene>
<name>A0A7S3RFW3_EMIHU</name>
<sequence length="105" mass="12010">MIEGLLSGVEKASHLAKPLDRFQLAIAPAHRITQQNAVFFALELLYRRFAALCGFQPERVVVRPLISHSILPVNELEHVFRPRGQHGDASRRCEQLTRSRRSNRI</sequence>
<reference evidence="2" key="1">
    <citation type="submission" date="2021-01" db="EMBL/GenBank/DDBJ databases">
        <authorList>
            <person name="Corre E."/>
            <person name="Pelletier E."/>
            <person name="Niang G."/>
            <person name="Scheremetjew M."/>
            <person name="Finn R."/>
            <person name="Kale V."/>
            <person name="Holt S."/>
            <person name="Cochrane G."/>
            <person name="Meng A."/>
            <person name="Brown T."/>
            <person name="Cohen L."/>
        </authorList>
    </citation>
    <scope>NUCLEOTIDE SEQUENCE</scope>
    <source>
        <strain evidence="2">379</strain>
    </source>
</reference>
<dbReference type="EMBL" id="HBIR01002222">
    <property type="protein sequence ID" value="CAE0522957.1"/>
    <property type="molecule type" value="Transcribed_RNA"/>
</dbReference>
<organism evidence="2">
    <name type="scientific">Emiliania huxleyi</name>
    <name type="common">Coccolithophore</name>
    <name type="synonym">Pontosphaera huxleyi</name>
    <dbReference type="NCBI Taxonomy" id="2903"/>
    <lineage>
        <taxon>Eukaryota</taxon>
        <taxon>Haptista</taxon>
        <taxon>Haptophyta</taxon>
        <taxon>Prymnesiophyceae</taxon>
        <taxon>Isochrysidales</taxon>
        <taxon>Noelaerhabdaceae</taxon>
        <taxon>Emiliania</taxon>
    </lineage>
</organism>
<dbReference type="AlphaFoldDB" id="A0A7S3RFW3"/>
<protein>
    <submittedName>
        <fullName evidence="2">Uncharacterized protein</fullName>
    </submittedName>
</protein>
<evidence type="ECO:0000313" key="2">
    <source>
        <dbReference type="EMBL" id="CAE0522957.1"/>
    </source>
</evidence>
<feature type="region of interest" description="Disordered" evidence="1">
    <location>
        <begin position="82"/>
        <end position="105"/>
    </location>
</feature>
<proteinExistence type="predicted"/>
<evidence type="ECO:0000256" key="1">
    <source>
        <dbReference type="SAM" id="MobiDB-lite"/>
    </source>
</evidence>